<accession>A0A1V5ZQY0</accession>
<comment type="caution">
    <text evidence="1">The sequence shown here is derived from an EMBL/GenBank/DDBJ whole genome shotgun (WGS) entry which is preliminary data.</text>
</comment>
<dbReference type="AlphaFoldDB" id="A0A1V5ZQY0"/>
<proteinExistence type="predicted"/>
<dbReference type="EMBL" id="MWDB01000002">
    <property type="protein sequence ID" value="OQB42476.1"/>
    <property type="molecule type" value="Genomic_DNA"/>
</dbReference>
<reference evidence="1" key="1">
    <citation type="submission" date="2017-02" db="EMBL/GenBank/DDBJ databases">
        <title>Delving into the versatile metabolic prowess of the omnipresent phylum Bacteroidetes.</title>
        <authorList>
            <person name="Nobu M.K."/>
            <person name="Mei R."/>
            <person name="Narihiro T."/>
            <person name="Kuroda K."/>
            <person name="Liu W.-T."/>
        </authorList>
    </citation>
    <scope>NUCLEOTIDE SEQUENCE</scope>
    <source>
        <strain evidence="1">ADurb.Bin160</strain>
    </source>
</reference>
<gene>
    <name evidence="1" type="ORF">BWY04_00176</name>
</gene>
<protein>
    <submittedName>
        <fullName evidence="1">Uncharacterized protein</fullName>
    </submittedName>
</protein>
<evidence type="ECO:0000313" key="1">
    <source>
        <dbReference type="EMBL" id="OQB42476.1"/>
    </source>
</evidence>
<dbReference type="Proteomes" id="UP000485621">
    <property type="component" value="Unassembled WGS sequence"/>
</dbReference>
<name>A0A1V5ZQY0_9BACT</name>
<organism evidence="1">
    <name type="scientific">candidate division CPR1 bacterium ADurb.Bin160</name>
    <dbReference type="NCBI Taxonomy" id="1852826"/>
    <lineage>
        <taxon>Bacteria</taxon>
        <taxon>candidate division CPR1</taxon>
    </lineage>
</organism>
<sequence>MIMPMFVYINKDSKDDVSRDEAILGMTLDEQ</sequence>